<dbReference type="GO" id="GO:0016787">
    <property type="term" value="F:hydrolase activity"/>
    <property type="evidence" value="ECO:0007669"/>
    <property type="project" value="UniProtKB-KW"/>
</dbReference>
<dbReference type="InterPro" id="IPR016288">
    <property type="entry name" value="Beta_cellobiohydrolase"/>
</dbReference>
<dbReference type="SUPFAM" id="SSF51989">
    <property type="entry name" value="Glycosyl hydrolases family 6, cellulases"/>
    <property type="match status" value="1"/>
</dbReference>
<evidence type="ECO:0000256" key="1">
    <source>
        <dbReference type="ARBA" id="ARBA00022729"/>
    </source>
</evidence>
<organism evidence="11 12">
    <name type="scientific">Streptomyces meridianus</name>
    <dbReference type="NCBI Taxonomy" id="2938945"/>
    <lineage>
        <taxon>Bacteria</taxon>
        <taxon>Bacillati</taxon>
        <taxon>Actinomycetota</taxon>
        <taxon>Actinomycetes</taxon>
        <taxon>Kitasatosporales</taxon>
        <taxon>Streptomycetaceae</taxon>
        <taxon>Streptomyces</taxon>
    </lineage>
</organism>
<dbReference type="PRINTS" id="PR00733">
    <property type="entry name" value="GLHYDRLASE6"/>
</dbReference>
<evidence type="ECO:0000256" key="2">
    <source>
        <dbReference type="ARBA" id="ARBA00022801"/>
    </source>
</evidence>
<evidence type="ECO:0000256" key="10">
    <source>
        <dbReference type="SAM" id="MobiDB-lite"/>
    </source>
</evidence>
<keyword evidence="4" id="KW-1015">Disulfide bond</keyword>
<name>A0ABT0X6S7_9ACTN</name>
<sequence length="341" mass="36037">MYTSLAVLLTGCFSAADTALAPDTRRESSPDAPGDPSPDAPADPSGLWVNPDTPAARQVRDWRSTGRIEDAASLERIAGRPMAEWIGDSPRERAERITRNAAEAGRTPVLVAYHIPHRDCGNHSAGGAEGAAAYRAWVRELASGIGDRRAVVVVEPDAVAQVVDGCIPEGLRAERTELLRDAVSVLSALPAVKVYLDAGHSGWIDDIGRLAAVLRSSGVEQADGFALNVSNFQPTEAVEEYGLRLSRELGGAHFVIDTSRNGNGPLEESGGEGWCNPPGRRLGTPPTTRTGKAKLDAYLWIKRPGESDGRCNGGPAAGQWWPQYALGLVRGAPAGPRAGQG</sequence>
<evidence type="ECO:0000256" key="8">
    <source>
        <dbReference type="PROSITE-ProRule" id="PRU10056"/>
    </source>
</evidence>
<gene>
    <name evidence="11" type="ORF">M1E25_12835</name>
</gene>
<evidence type="ECO:0000256" key="9">
    <source>
        <dbReference type="RuleBase" id="RU361186"/>
    </source>
</evidence>
<dbReference type="Pfam" id="PF01341">
    <property type="entry name" value="Glyco_hydro_6"/>
    <property type="match status" value="1"/>
</dbReference>
<comment type="similarity">
    <text evidence="9">Belongs to the glycosyl hydrolase family 6.</text>
</comment>
<dbReference type="Proteomes" id="UP001167160">
    <property type="component" value="Unassembled WGS sequence"/>
</dbReference>
<dbReference type="InterPro" id="IPR036434">
    <property type="entry name" value="Beta_cellobiohydrolase_sf"/>
</dbReference>
<feature type="region of interest" description="Disordered" evidence="10">
    <location>
        <begin position="20"/>
        <end position="54"/>
    </location>
</feature>
<dbReference type="EC" id="3.2.1.-" evidence="9"/>
<feature type="region of interest" description="Disordered" evidence="10">
    <location>
        <begin position="258"/>
        <end position="287"/>
    </location>
</feature>
<keyword evidence="6 9" id="KW-0326">Glycosidase</keyword>
<dbReference type="PANTHER" id="PTHR34876">
    <property type="match status" value="1"/>
</dbReference>
<feature type="active site" evidence="8">
    <location>
        <position position="119"/>
    </location>
</feature>
<keyword evidence="12" id="KW-1185">Reference proteome</keyword>
<keyword evidence="1" id="KW-0732">Signal</keyword>
<dbReference type="InterPro" id="IPR001524">
    <property type="entry name" value="Glyco_hydro_6_CS"/>
</dbReference>
<protein>
    <recommendedName>
        <fullName evidence="9">Glucanase</fullName>
        <ecNumber evidence="9">3.2.1.-</ecNumber>
    </recommendedName>
</protein>
<evidence type="ECO:0000256" key="4">
    <source>
        <dbReference type="ARBA" id="ARBA00023157"/>
    </source>
</evidence>
<proteinExistence type="inferred from homology"/>
<feature type="compositionally biased region" description="Low complexity" evidence="10">
    <location>
        <begin position="277"/>
        <end position="287"/>
    </location>
</feature>
<evidence type="ECO:0000256" key="7">
    <source>
        <dbReference type="ARBA" id="ARBA00023326"/>
    </source>
</evidence>
<evidence type="ECO:0000313" key="11">
    <source>
        <dbReference type="EMBL" id="MCM2578230.1"/>
    </source>
</evidence>
<keyword evidence="3 9" id="KW-0136">Cellulose degradation</keyword>
<dbReference type="PIRSF" id="PIRSF001100">
    <property type="entry name" value="Beta_cellobiohydrolase"/>
    <property type="match status" value="1"/>
</dbReference>
<evidence type="ECO:0000256" key="5">
    <source>
        <dbReference type="ARBA" id="ARBA00023277"/>
    </source>
</evidence>
<evidence type="ECO:0000256" key="6">
    <source>
        <dbReference type="ARBA" id="ARBA00023295"/>
    </source>
</evidence>
<keyword evidence="7 9" id="KW-0624">Polysaccharide degradation</keyword>
<dbReference type="Gene3D" id="3.20.20.40">
    <property type="entry name" value="1, 4-beta cellobiohydrolase"/>
    <property type="match status" value="1"/>
</dbReference>
<comment type="caution">
    <text evidence="11">The sequence shown here is derived from an EMBL/GenBank/DDBJ whole genome shotgun (WGS) entry which is preliminary data.</text>
</comment>
<evidence type="ECO:0000256" key="3">
    <source>
        <dbReference type="ARBA" id="ARBA00023001"/>
    </source>
</evidence>
<reference evidence="11" key="1">
    <citation type="journal article" date="2023" name="Int. J. Syst. Evol. Microbiol.">
        <title>Streptomyces meridianus sp. nov. isolated from brackish water of the Tagus estuary in Alcochete, Portugal.</title>
        <authorList>
            <person name="Santos J.D.N."/>
            <person name="Klimek D."/>
            <person name="Calusinska M."/>
            <person name="Lobo Da Cunha A."/>
            <person name="Catita J."/>
            <person name="Goncalves H."/>
            <person name="Gonzalez I."/>
            <person name="Reyes F."/>
            <person name="Lage O.M."/>
        </authorList>
    </citation>
    <scope>NUCLEOTIDE SEQUENCE</scope>
    <source>
        <strain evidence="11">MTZ3.1</strain>
    </source>
</reference>
<evidence type="ECO:0000313" key="12">
    <source>
        <dbReference type="Proteomes" id="UP001167160"/>
    </source>
</evidence>
<dbReference type="PROSITE" id="PS00655">
    <property type="entry name" value="GLYCOSYL_HYDROL_F6_1"/>
    <property type="match status" value="1"/>
</dbReference>
<dbReference type="PANTHER" id="PTHR34876:SF4">
    <property type="entry name" value="1,4-BETA-D-GLUCAN CELLOBIOHYDROLASE C-RELATED"/>
    <property type="match status" value="1"/>
</dbReference>
<keyword evidence="5 9" id="KW-0119">Carbohydrate metabolism</keyword>
<dbReference type="EMBL" id="JAMQGM010000027">
    <property type="protein sequence ID" value="MCM2578230.1"/>
    <property type="molecule type" value="Genomic_DNA"/>
</dbReference>
<keyword evidence="2 9" id="KW-0378">Hydrolase</keyword>
<accession>A0ABT0X6S7</accession>